<dbReference type="InterPro" id="IPR002104">
    <property type="entry name" value="Integrase_catalytic"/>
</dbReference>
<keyword evidence="1" id="KW-0159">Chromosome partition</keyword>
<keyword evidence="9" id="KW-1185">Reference proteome</keyword>
<dbReference type="InterPro" id="IPR013762">
    <property type="entry name" value="Integrase-like_cat_sf"/>
</dbReference>
<dbReference type="PANTHER" id="PTHR30349">
    <property type="entry name" value="PHAGE INTEGRASE-RELATED"/>
    <property type="match status" value="1"/>
</dbReference>
<dbReference type="CDD" id="cd01182">
    <property type="entry name" value="INT_RitC_C_like"/>
    <property type="match status" value="1"/>
</dbReference>
<dbReference type="InterPro" id="IPR011010">
    <property type="entry name" value="DNA_brk_join_enz"/>
</dbReference>
<dbReference type="PROSITE" id="PS51900">
    <property type="entry name" value="CB"/>
    <property type="match status" value="1"/>
</dbReference>
<dbReference type="PROSITE" id="PS51898">
    <property type="entry name" value="TYR_RECOMBINASE"/>
    <property type="match status" value="1"/>
</dbReference>
<evidence type="ECO:0000313" key="9">
    <source>
        <dbReference type="Proteomes" id="UP000054596"/>
    </source>
</evidence>
<dbReference type="AlphaFoldDB" id="A0A158DGU4"/>
<keyword evidence="2" id="KW-0229">DNA integration</keyword>
<dbReference type="InterPro" id="IPR010998">
    <property type="entry name" value="Integrase_recombinase_N"/>
</dbReference>
<dbReference type="InterPro" id="IPR050090">
    <property type="entry name" value="Tyrosine_recombinase_XerCD"/>
</dbReference>
<dbReference type="OrthoDB" id="5415821at2"/>
<dbReference type="Gene3D" id="1.10.443.10">
    <property type="entry name" value="Intergrase catalytic core"/>
    <property type="match status" value="1"/>
</dbReference>
<feature type="domain" description="Tyr recombinase" evidence="6">
    <location>
        <begin position="121"/>
        <end position="309"/>
    </location>
</feature>
<dbReference type="InterPro" id="IPR004107">
    <property type="entry name" value="Integrase_SAM-like_N"/>
</dbReference>
<sequence length="336" mass="38693">MKPTDFSMLVTGFLTHHLTAQRNLSPNTIKAYRDVFTLLLRFCRDVRGIALERLSLAQIDVSLVEAFLDHLTNDRHVSVSTQNHRLAALHAFFRYVQSEVPEQLLQCQQVLAIPLRRQPRPSVGYLSREYLAQLLAQPDLRTTEGRRDAVMLSVLYDTGARVQELIDLNAGDVRLDTPSQVRLMGKGRKLRAVPLMDSTVELIRQHRRDNNLDRPEHADKPLFQNRRGTRLSRSGVRYLLQKYVIPVRRSHPDFTQRVSPHSLRHTKGMHLLQSGVPLEIIRDFLGHVDVKTTEIYARANLEMKRKALEKATDGTSLPKMPSWQQNKTLLEWLHSL</sequence>
<keyword evidence="4" id="KW-0233">DNA recombination</keyword>
<dbReference type="InterPro" id="IPR044068">
    <property type="entry name" value="CB"/>
</dbReference>
<proteinExistence type="predicted"/>
<evidence type="ECO:0000256" key="2">
    <source>
        <dbReference type="ARBA" id="ARBA00022908"/>
    </source>
</evidence>
<dbReference type="EMBL" id="FCOJ02000083">
    <property type="protein sequence ID" value="SAK93037.1"/>
    <property type="molecule type" value="Genomic_DNA"/>
</dbReference>
<dbReference type="STRING" id="1777143.AWB82_06672"/>
<comment type="caution">
    <text evidence="8">The sequence shown here is derived from an EMBL/GenBank/DDBJ whole genome shotgun (WGS) entry which is preliminary data.</text>
</comment>
<protein>
    <submittedName>
        <fullName evidence="8">Integrase domain-containing protein</fullName>
    </submittedName>
</protein>
<evidence type="ECO:0000259" key="6">
    <source>
        <dbReference type="PROSITE" id="PS51898"/>
    </source>
</evidence>
<dbReference type="GO" id="GO:0015074">
    <property type="term" value="P:DNA integration"/>
    <property type="evidence" value="ECO:0007669"/>
    <property type="project" value="UniProtKB-KW"/>
</dbReference>
<name>A0A158DGU4_9BURK</name>
<dbReference type="Gene3D" id="1.10.150.130">
    <property type="match status" value="1"/>
</dbReference>
<dbReference type="SUPFAM" id="SSF56349">
    <property type="entry name" value="DNA breaking-rejoining enzymes"/>
    <property type="match status" value="1"/>
</dbReference>
<feature type="domain" description="Core-binding (CB)" evidence="7">
    <location>
        <begin position="4"/>
        <end position="97"/>
    </location>
</feature>
<evidence type="ECO:0000256" key="4">
    <source>
        <dbReference type="ARBA" id="ARBA00023172"/>
    </source>
</evidence>
<organism evidence="8 9">
    <name type="scientific">Caballeronia glebae</name>
    <dbReference type="NCBI Taxonomy" id="1777143"/>
    <lineage>
        <taxon>Bacteria</taxon>
        <taxon>Pseudomonadati</taxon>
        <taxon>Pseudomonadota</taxon>
        <taxon>Betaproteobacteria</taxon>
        <taxon>Burkholderiales</taxon>
        <taxon>Burkholderiaceae</taxon>
        <taxon>Caballeronia</taxon>
    </lineage>
</organism>
<evidence type="ECO:0000259" key="7">
    <source>
        <dbReference type="PROSITE" id="PS51900"/>
    </source>
</evidence>
<dbReference type="Pfam" id="PF13495">
    <property type="entry name" value="Phage_int_SAM_4"/>
    <property type="match status" value="1"/>
</dbReference>
<dbReference type="RefSeq" id="WP_086973579.1">
    <property type="nucleotide sequence ID" value="NZ_FCOJ02000083.1"/>
</dbReference>
<accession>A0A158DGU4</accession>
<evidence type="ECO:0000313" key="8">
    <source>
        <dbReference type="EMBL" id="SAK93037.1"/>
    </source>
</evidence>
<evidence type="ECO:0000256" key="3">
    <source>
        <dbReference type="ARBA" id="ARBA00023125"/>
    </source>
</evidence>
<dbReference type="Pfam" id="PF00589">
    <property type="entry name" value="Phage_integrase"/>
    <property type="match status" value="1"/>
</dbReference>
<dbReference type="GO" id="GO:0007059">
    <property type="term" value="P:chromosome segregation"/>
    <property type="evidence" value="ECO:0007669"/>
    <property type="project" value="UniProtKB-KW"/>
</dbReference>
<evidence type="ECO:0000256" key="5">
    <source>
        <dbReference type="PROSITE-ProRule" id="PRU01248"/>
    </source>
</evidence>
<dbReference type="GO" id="GO:0003677">
    <property type="term" value="F:DNA binding"/>
    <property type="evidence" value="ECO:0007669"/>
    <property type="project" value="UniProtKB-UniRule"/>
</dbReference>
<dbReference type="PANTHER" id="PTHR30349:SF81">
    <property type="entry name" value="TYROSINE RECOMBINASE XERC"/>
    <property type="match status" value="1"/>
</dbReference>
<evidence type="ECO:0000256" key="1">
    <source>
        <dbReference type="ARBA" id="ARBA00022829"/>
    </source>
</evidence>
<dbReference type="GO" id="GO:0006310">
    <property type="term" value="P:DNA recombination"/>
    <property type="evidence" value="ECO:0007669"/>
    <property type="project" value="UniProtKB-KW"/>
</dbReference>
<keyword evidence="3 5" id="KW-0238">DNA-binding</keyword>
<dbReference type="Proteomes" id="UP000054596">
    <property type="component" value="Unassembled WGS sequence"/>
</dbReference>
<reference evidence="8" key="1">
    <citation type="submission" date="2016-01" db="EMBL/GenBank/DDBJ databases">
        <authorList>
            <person name="Peeters C."/>
        </authorList>
    </citation>
    <scope>NUCLEOTIDE SEQUENCE [LARGE SCALE GENOMIC DNA]</scope>
    <source>
        <strain evidence="8">LMG 29325</strain>
    </source>
</reference>
<gene>
    <name evidence="8" type="ORF">AWB82_06672</name>
</gene>